<feature type="binding site" evidence="7">
    <location>
        <position position="99"/>
    </location>
    <ligand>
        <name>Zn(2+)</name>
        <dbReference type="ChEBI" id="CHEBI:29105"/>
        <note>ligand shared between dimeric partners</note>
    </ligand>
</feature>
<dbReference type="EMBL" id="JAGGLM010000001">
    <property type="protein sequence ID" value="MBP2031551.1"/>
    <property type="molecule type" value="Genomic_DNA"/>
</dbReference>
<accession>A0ABS4KQ98</accession>
<comment type="pathway">
    <text evidence="2 7">Amino-acid biosynthesis; L-histidine biosynthesis; L-histidine from 5-phospho-alpha-D-ribose 1-diphosphate: step 3/9.</text>
</comment>
<reference evidence="9 10" key="1">
    <citation type="submission" date="2021-03" db="EMBL/GenBank/DDBJ databases">
        <title>Genomic Encyclopedia of Type Strains, Phase IV (KMG-IV): sequencing the most valuable type-strain genomes for metagenomic binning, comparative biology and taxonomic classification.</title>
        <authorList>
            <person name="Goeker M."/>
        </authorList>
    </citation>
    <scope>NUCLEOTIDE SEQUENCE [LARGE SCALE GENOMIC DNA]</scope>
    <source>
        <strain evidence="9 10">DSM 28783</strain>
    </source>
</reference>
<evidence type="ECO:0000256" key="2">
    <source>
        <dbReference type="ARBA" id="ARBA00005169"/>
    </source>
</evidence>
<keyword evidence="4 7" id="KW-0028">Amino-acid biosynthesis</keyword>
<dbReference type="GO" id="GO:0004635">
    <property type="term" value="F:phosphoribosyl-AMP cyclohydrolase activity"/>
    <property type="evidence" value="ECO:0007669"/>
    <property type="project" value="UniProtKB-EC"/>
</dbReference>
<keyword evidence="5 7" id="KW-0378">Hydrolase</keyword>
<proteinExistence type="inferred from homology"/>
<comment type="similarity">
    <text evidence="7">Belongs to the PRA-CH family.</text>
</comment>
<protein>
    <recommendedName>
        <fullName evidence="7">Phosphoribosyl-AMP cyclohydrolase</fullName>
        <shortName evidence="7">PRA-CH</shortName>
        <ecNumber evidence="7">3.5.4.19</ecNumber>
    </recommendedName>
</protein>
<feature type="binding site" evidence="7">
    <location>
        <position position="83"/>
    </location>
    <ligand>
        <name>Zn(2+)</name>
        <dbReference type="ChEBI" id="CHEBI:29105"/>
        <note>ligand shared between dimeric partners</note>
    </ligand>
</feature>
<keyword evidence="7" id="KW-0460">Magnesium</keyword>
<comment type="cofactor">
    <cofactor evidence="7">
        <name>Mg(2+)</name>
        <dbReference type="ChEBI" id="CHEBI:18420"/>
    </cofactor>
    <text evidence="7">Binds 1 Mg(2+) ion per subunit.</text>
</comment>
<gene>
    <name evidence="7" type="primary">hisI</name>
    <name evidence="9" type="ORF">J2Z42_000216</name>
</gene>
<feature type="binding site" evidence="7">
    <location>
        <position position="106"/>
    </location>
    <ligand>
        <name>Zn(2+)</name>
        <dbReference type="ChEBI" id="CHEBI:29105"/>
        <note>ligand shared between dimeric partners</note>
    </ligand>
</feature>
<dbReference type="Gene3D" id="3.10.20.810">
    <property type="entry name" value="Phosphoribosyl-AMP cyclohydrolase"/>
    <property type="match status" value="1"/>
</dbReference>
<evidence type="ECO:0000256" key="4">
    <source>
        <dbReference type="ARBA" id="ARBA00022605"/>
    </source>
</evidence>
<organism evidence="9 10">
    <name type="scientific">Clostridium algifaecis</name>
    <dbReference type="NCBI Taxonomy" id="1472040"/>
    <lineage>
        <taxon>Bacteria</taxon>
        <taxon>Bacillati</taxon>
        <taxon>Bacillota</taxon>
        <taxon>Clostridia</taxon>
        <taxon>Eubacteriales</taxon>
        <taxon>Clostridiaceae</taxon>
        <taxon>Clostridium</taxon>
    </lineage>
</organism>
<comment type="cofactor">
    <cofactor evidence="7">
        <name>Zn(2+)</name>
        <dbReference type="ChEBI" id="CHEBI:29105"/>
    </cofactor>
    <text evidence="7">Binds 1 zinc ion per subunit.</text>
</comment>
<evidence type="ECO:0000313" key="9">
    <source>
        <dbReference type="EMBL" id="MBP2031551.1"/>
    </source>
</evidence>
<keyword evidence="7" id="KW-0862">Zinc</keyword>
<keyword evidence="10" id="KW-1185">Reference proteome</keyword>
<evidence type="ECO:0000256" key="3">
    <source>
        <dbReference type="ARBA" id="ARBA00022490"/>
    </source>
</evidence>
<sequence length="113" mass="13017">MAKFNFDSEILKKIDFKGGLLPAIVQDFENNQVLMLAYMNEESLKRTIESGTTWFWSRSRKEYWNKGATSGHFQYVKSISVDCDYDTILLEVEQIGAACHTGNRSCFFNKLTV</sequence>
<evidence type="ECO:0000313" key="10">
    <source>
        <dbReference type="Proteomes" id="UP001519307"/>
    </source>
</evidence>
<evidence type="ECO:0000256" key="1">
    <source>
        <dbReference type="ARBA" id="ARBA00000024"/>
    </source>
</evidence>
<keyword evidence="6 7" id="KW-0368">Histidine biosynthesis</keyword>
<dbReference type="RefSeq" id="WP_209700507.1">
    <property type="nucleotide sequence ID" value="NZ_JAGGLM010000001.1"/>
</dbReference>
<dbReference type="Pfam" id="PF01502">
    <property type="entry name" value="PRA-CH"/>
    <property type="match status" value="1"/>
</dbReference>
<comment type="catalytic activity">
    <reaction evidence="1 7">
        <text>1-(5-phospho-beta-D-ribosyl)-5'-AMP + H2O = 1-(5-phospho-beta-D-ribosyl)-5-[(5-phospho-beta-D-ribosylamino)methylideneamino]imidazole-4-carboxamide</text>
        <dbReference type="Rhea" id="RHEA:20049"/>
        <dbReference type="ChEBI" id="CHEBI:15377"/>
        <dbReference type="ChEBI" id="CHEBI:58435"/>
        <dbReference type="ChEBI" id="CHEBI:59457"/>
        <dbReference type="EC" id="3.5.4.19"/>
    </reaction>
</comment>
<dbReference type="NCBIfam" id="NF000768">
    <property type="entry name" value="PRK00051.1"/>
    <property type="match status" value="1"/>
</dbReference>
<dbReference type="SUPFAM" id="SSF141734">
    <property type="entry name" value="HisI-like"/>
    <property type="match status" value="1"/>
</dbReference>
<feature type="domain" description="Phosphoribosyl-AMP cyclohydrolase" evidence="8">
    <location>
        <begin position="35"/>
        <end position="108"/>
    </location>
</feature>
<comment type="function">
    <text evidence="7">Catalyzes the hydrolysis of the adenine ring of phosphoribosyl-AMP.</text>
</comment>
<evidence type="ECO:0000256" key="6">
    <source>
        <dbReference type="ARBA" id="ARBA00023102"/>
    </source>
</evidence>
<dbReference type="InterPro" id="IPR026660">
    <property type="entry name" value="PRA-CH"/>
</dbReference>
<evidence type="ECO:0000256" key="5">
    <source>
        <dbReference type="ARBA" id="ARBA00022801"/>
    </source>
</evidence>
<feature type="binding site" evidence="7">
    <location>
        <position position="86"/>
    </location>
    <ligand>
        <name>Mg(2+)</name>
        <dbReference type="ChEBI" id="CHEBI:18420"/>
    </ligand>
</feature>
<keyword evidence="7" id="KW-0479">Metal-binding</keyword>
<comment type="subcellular location">
    <subcellularLocation>
        <location evidence="7">Cytoplasm</location>
    </subcellularLocation>
</comment>
<comment type="caution">
    <text evidence="9">The sequence shown here is derived from an EMBL/GenBank/DDBJ whole genome shotgun (WGS) entry which is preliminary data.</text>
</comment>
<dbReference type="HAMAP" id="MF_01021">
    <property type="entry name" value="HisI"/>
    <property type="match status" value="1"/>
</dbReference>
<comment type="subunit">
    <text evidence="7">Homodimer.</text>
</comment>
<evidence type="ECO:0000259" key="8">
    <source>
        <dbReference type="Pfam" id="PF01502"/>
    </source>
</evidence>
<keyword evidence="3 7" id="KW-0963">Cytoplasm</keyword>
<dbReference type="EC" id="3.5.4.19" evidence="7"/>
<feature type="binding site" evidence="7">
    <location>
        <position position="84"/>
    </location>
    <ligand>
        <name>Mg(2+)</name>
        <dbReference type="ChEBI" id="CHEBI:18420"/>
    </ligand>
</feature>
<dbReference type="InterPro" id="IPR002496">
    <property type="entry name" value="PRib_AMP_CycHydrolase_dom"/>
</dbReference>
<name>A0ABS4KQ98_9CLOT</name>
<dbReference type="PANTHER" id="PTHR42945:SF1">
    <property type="entry name" value="HISTIDINE BIOSYNTHESIS BIFUNCTIONAL PROTEIN HIS7"/>
    <property type="match status" value="1"/>
</dbReference>
<feature type="binding site" evidence="7">
    <location>
        <position position="82"/>
    </location>
    <ligand>
        <name>Mg(2+)</name>
        <dbReference type="ChEBI" id="CHEBI:18420"/>
    </ligand>
</feature>
<evidence type="ECO:0000256" key="7">
    <source>
        <dbReference type="HAMAP-Rule" id="MF_01021"/>
    </source>
</evidence>
<dbReference type="InterPro" id="IPR038019">
    <property type="entry name" value="PRib_AMP_CycHydrolase_sf"/>
</dbReference>
<dbReference type="Proteomes" id="UP001519307">
    <property type="component" value="Unassembled WGS sequence"/>
</dbReference>
<dbReference type="PANTHER" id="PTHR42945">
    <property type="entry name" value="HISTIDINE BIOSYNTHESIS BIFUNCTIONAL PROTEIN"/>
    <property type="match status" value="1"/>
</dbReference>